<keyword evidence="1 4" id="KW-0238">DNA-binding</keyword>
<gene>
    <name evidence="4" type="ORF">MUCCIDRAFT_78403</name>
</gene>
<keyword evidence="4" id="KW-0371">Homeobox</keyword>
<dbReference type="Gene3D" id="1.10.10.60">
    <property type="entry name" value="Homeodomain-like"/>
    <property type="match status" value="1"/>
</dbReference>
<dbReference type="AlphaFoldDB" id="A0A168NPB6"/>
<comment type="caution">
    <text evidence="4">The sequence shown here is derived from an EMBL/GenBank/DDBJ whole genome shotgun (WGS) entry which is preliminary data.</text>
</comment>
<reference evidence="4 5" key="1">
    <citation type="submission" date="2015-06" db="EMBL/GenBank/DDBJ databases">
        <title>Expansion of signal transduction pathways in fungi by whole-genome duplication.</title>
        <authorList>
            <consortium name="DOE Joint Genome Institute"/>
            <person name="Corrochano L.M."/>
            <person name="Kuo A."/>
            <person name="Marcet-Houben M."/>
            <person name="Polaino S."/>
            <person name="Salamov A."/>
            <person name="Villalobos J.M."/>
            <person name="Alvarez M.I."/>
            <person name="Avalos J."/>
            <person name="Benito E.P."/>
            <person name="Benoit I."/>
            <person name="Burger G."/>
            <person name="Camino L.P."/>
            <person name="Canovas D."/>
            <person name="Cerda-Olmedo E."/>
            <person name="Cheng J.-F."/>
            <person name="Dominguez A."/>
            <person name="Elias M."/>
            <person name="Eslava A.P."/>
            <person name="Glaser F."/>
            <person name="Grimwood J."/>
            <person name="Gutierrez G."/>
            <person name="Heitman J."/>
            <person name="Henrissat B."/>
            <person name="Iturriaga E.A."/>
            <person name="Lang B.F."/>
            <person name="Lavin J.L."/>
            <person name="Lee S."/>
            <person name="Li W."/>
            <person name="Lindquist E."/>
            <person name="Lopez-Garcia S."/>
            <person name="Luque E.M."/>
            <person name="Marcos A.T."/>
            <person name="Martin J."/>
            <person name="Mccluskey K."/>
            <person name="Medina H.R."/>
            <person name="Miralles-Duran A."/>
            <person name="Miyazaki A."/>
            <person name="Munoz-Torres E."/>
            <person name="Oguiza J.A."/>
            <person name="Ohm R."/>
            <person name="Olmedo M."/>
            <person name="Orejas M."/>
            <person name="Ortiz-Castellanos L."/>
            <person name="Pisabarro A.G."/>
            <person name="Rodriguez-Romero J."/>
            <person name="Ruiz-Herrera J."/>
            <person name="Ruiz-Vazquez R."/>
            <person name="Sanz C."/>
            <person name="Schackwitz W."/>
            <person name="Schmutz J."/>
            <person name="Shahriari M."/>
            <person name="Shelest E."/>
            <person name="Silva-Franco F."/>
            <person name="Soanes D."/>
            <person name="Syed K."/>
            <person name="Tagua V.G."/>
            <person name="Talbot N.J."/>
            <person name="Thon M."/>
            <person name="De Vries R.P."/>
            <person name="Wiebenga A."/>
            <person name="Yadav J.S."/>
            <person name="Braun E.L."/>
            <person name="Baker S."/>
            <person name="Garre V."/>
            <person name="Horwitz B."/>
            <person name="Torres-Martinez S."/>
            <person name="Idnurm A."/>
            <person name="Herrera-Estrella A."/>
            <person name="Gabaldon T."/>
            <person name="Grigoriev I.V."/>
        </authorList>
    </citation>
    <scope>NUCLEOTIDE SEQUENCE [LARGE SCALE GENOMIC DNA]</scope>
    <source>
        <strain evidence="4 5">CBS 277.49</strain>
    </source>
</reference>
<dbReference type="PANTHER" id="PTHR19303:SF73">
    <property type="entry name" value="PROTEIN PDC2"/>
    <property type="match status" value="1"/>
</dbReference>
<evidence type="ECO:0000259" key="2">
    <source>
        <dbReference type="Pfam" id="PF03184"/>
    </source>
</evidence>
<accession>A0A168NPB6</accession>
<organism evidence="4 5">
    <name type="scientific">Mucor lusitanicus CBS 277.49</name>
    <dbReference type="NCBI Taxonomy" id="747725"/>
    <lineage>
        <taxon>Eukaryota</taxon>
        <taxon>Fungi</taxon>
        <taxon>Fungi incertae sedis</taxon>
        <taxon>Mucoromycota</taxon>
        <taxon>Mucoromycotina</taxon>
        <taxon>Mucoromycetes</taxon>
        <taxon>Mucorales</taxon>
        <taxon>Mucorineae</taxon>
        <taxon>Mucoraceae</taxon>
        <taxon>Mucor</taxon>
    </lineage>
</organism>
<dbReference type="InterPro" id="IPR050863">
    <property type="entry name" value="CenT-Element_Derived"/>
</dbReference>
<dbReference type="Proteomes" id="UP000077051">
    <property type="component" value="Unassembled WGS sequence"/>
</dbReference>
<dbReference type="GO" id="GO:0005634">
    <property type="term" value="C:nucleus"/>
    <property type="evidence" value="ECO:0007669"/>
    <property type="project" value="TreeGrafter"/>
</dbReference>
<keyword evidence="5" id="KW-1185">Reference proteome</keyword>
<evidence type="ECO:0000259" key="3">
    <source>
        <dbReference type="Pfam" id="PF03221"/>
    </source>
</evidence>
<dbReference type="GO" id="GO:0003677">
    <property type="term" value="F:DNA binding"/>
    <property type="evidence" value="ECO:0007669"/>
    <property type="project" value="UniProtKB-KW"/>
</dbReference>
<dbReference type="EMBL" id="AMYB01000002">
    <property type="protein sequence ID" value="OAD06554.1"/>
    <property type="molecule type" value="Genomic_DNA"/>
</dbReference>
<dbReference type="InterPro" id="IPR004875">
    <property type="entry name" value="DDE_SF_endonuclease_dom"/>
</dbReference>
<evidence type="ECO:0000313" key="5">
    <source>
        <dbReference type="Proteomes" id="UP000077051"/>
    </source>
</evidence>
<dbReference type="Pfam" id="PF03221">
    <property type="entry name" value="HTH_Tnp_Tc5"/>
    <property type="match status" value="1"/>
</dbReference>
<dbReference type="InterPro" id="IPR006600">
    <property type="entry name" value="HTH_CenpB_DNA-bd_dom"/>
</dbReference>
<dbReference type="PANTHER" id="PTHR19303">
    <property type="entry name" value="TRANSPOSON"/>
    <property type="match status" value="1"/>
</dbReference>
<protein>
    <submittedName>
        <fullName evidence="4">Homeodomain-like DNA binding domain-containing transcription factor</fullName>
    </submittedName>
</protein>
<proteinExistence type="predicted"/>
<dbReference type="VEuPathDB" id="FungiDB:MUCCIDRAFT_78403"/>
<dbReference type="STRING" id="747725.A0A168NPB6"/>
<feature type="domain" description="DDE-1" evidence="2">
    <location>
        <begin position="139"/>
        <end position="242"/>
    </location>
</feature>
<name>A0A168NPB6_MUCCL</name>
<sequence>MESVRCPHLTQKELGEWAQKEFNLHHSVKQKTISNIMNAKSKVIEAYEEGIMKGKTSSRLLTIPDLNNDMLEYVQDMAAKHIPINRPTAKAYARVLAASKYRMNEMRRDKRLRFSDRWLTDLLNRIGVKTRYLYGESHPLVIGKRKTPRAATKKPALYRKTTNIGQSHYVEYHASPSAWMTTEIFRKYIKRLNAFSVYAKRKVALLVDNNASMHKLKEEFSNIKLIFLFANTTSKLQTLDAGNHYIQP</sequence>
<dbReference type="Pfam" id="PF03184">
    <property type="entry name" value="DDE_1"/>
    <property type="match status" value="1"/>
</dbReference>
<feature type="domain" description="HTH CENPB-type" evidence="3">
    <location>
        <begin position="64"/>
        <end position="131"/>
    </location>
</feature>
<evidence type="ECO:0000256" key="1">
    <source>
        <dbReference type="ARBA" id="ARBA00023125"/>
    </source>
</evidence>
<evidence type="ECO:0000313" key="4">
    <source>
        <dbReference type="EMBL" id="OAD06554.1"/>
    </source>
</evidence>